<accession>A0A934RTY3</accession>
<organism evidence="2 3">
    <name type="scientific">Roseibacillus ishigakijimensis</name>
    <dbReference type="NCBI Taxonomy" id="454146"/>
    <lineage>
        <taxon>Bacteria</taxon>
        <taxon>Pseudomonadati</taxon>
        <taxon>Verrucomicrobiota</taxon>
        <taxon>Verrucomicrobiia</taxon>
        <taxon>Verrucomicrobiales</taxon>
        <taxon>Verrucomicrobiaceae</taxon>
        <taxon>Roseibacillus</taxon>
    </lineage>
</organism>
<keyword evidence="1" id="KW-0732">Signal</keyword>
<evidence type="ECO:0000313" key="3">
    <source>
        <dbReference type="Proteomes" id="UP000604083"/>
    </source>
</evidence>
<dbReference type="Proteomes" id="UP000604083">
    <property type="component" value="Unassembled WGS sequence"/>
</dbReference>
<proteinExistence type="predicted"/>
<dbReference type="GO" id="GO:0016787">
    <property type="term" value="F:hydrolase activity"/>
    <property type="evidence" value="ECO:0007669"/>
    <property type="project" value="UniProtKB-KW"/>
</dbReference>
<sequence>MRLLLAVILLALAACSTVPEAPPLPTSTGYLTQRTTRQLVEHWVGEAYPEQIKGRPIRFRNRHRGMPQIVSLTPAEEFSKDDPDSAHLGTVVMAHGRPDRSPLALTSHAWQFSSQPATIVARSEKDGSLSLTALDFREDRERSGLPVASNYRLPFHYVKKTERNPLAHLFALMDPVGWSDRRGFYLATEYDPEKIPLIFIHGLLSTPTDFETLAATLASKPDLWERYQFWFYFYPTGDPWVVAAANFREDFRKLVRTLDPEQDDRPLRQETTLIAHSMGGLISRLSLSEQPEILYQQYFNRPLEEIRLLPYQKKRLREQLLFEPLEEPARVIFLAVPHQGSGLARGPLLWLTEKLVRAPARILGTTLGAAQSLAFAEPGLLTQQGSRLLAGNAVSVSGLGPKSPALQALREMPIRDGVELHNIVATLTGNERGLGDWVVPYTSAAFEQADSQTIVRSGHWLIRDKQTAEVVARILRN</sequence>
<evidence type="ECO:0000313" key="2">
    <source>
        <dbReference type="EMBL" id="MBK1834441.1"/>
    </source>
</evidence>
<feature type="signal peptide" evidence="1">
    <location>
        <begin position="1"/>
        <end position="21"/>
    </location>
</feature>
<dbReference type="InterPro" id="IPR029058">
    <property type="entry name" value="AB_hydrolase_fold"/>
</dbReference>
<protein>
    <submittedName>
        <fullName evidence="2">Alpha/beta fold hydrolase</fullName>
    </submittedName>
</protein>
<name>A0A934RTY3_9BACT</name>
<keyword evidence="3" id="KW-1185">Reference proteome</keyword>
<gene>
    <name evidence="2" type="ORF">JIN78_10255</name>
</gene>
<dbReference type="PROSITE" id="PS51257">
    <property type="entry name" value="PROKAR_LIPOPROTEIN"/>
    <property type="match status" value="1"/>
</dbReference>
<reference evidence="2" key="1">
    <citation type="submission" date="2021-01" db="EMBL/GenBank/DDBJ databases">
        <title>Modified the classification status of verrucomicrobia.</title>
        <authorList>
            <person name="Feng X."/>
        </authorList>
    </citation>
    <scope>NUCLEOTIDE SEQUENCE</scope>
    <source>
        <strain evidence="2">KCTC 12986</strain>
    </source>
</reference>
<dbReference type="AlphaFoldDB" id="A0A934RTY3"/>
<dbReference type="RefSeq" id="WP_200391877.1">
    <property type="nucleotide sequence ID" value="NZ_JAENIO010000024.1"/>
</dbReference>
<dbReference type="SUPFAM" id="SSF53474">
    <property type="entry name" value="alpha/beta-Hydrolases"/>
    <property type="match status" value="1"/>
</dbReference>
<feature type="chain" id="PRO_5037066623" evidence="1">
    <location>
        <begin position="22"/>
        <end position="477"/>
    </location>
</feature>
<keyword evidence="2" id="KW-0378">Hydrolase</keyword>
<evidence type="ECO:0000256" key="1">
    <source>
        <dbReference type="SAM" id="SignalP"/>
    </source>
</evidence>
<comment type="caution">
    <text evidence="2">The sequence shown here is derived from an EMBL/GenBank/DDBJ whole genome shotgun (WGS) entry which is preliminary data.</text>
</comment>
<dbReference type="EMBL" id="JAENIO010000024">
    <property type="protein sequence ID" value="MBK1834441.1"/>
    <property type="molecule type" value="Genomic_DNA"/>
</dbReference>
<dbReference type="Gene3D" id="3.40.50.1820">
    <property type="entry name" value="alpha/beta hydrolase"/>
    <property type="match status" value="1"/>
</dbReference>